<evidence type="ECO:0000313" key="4">
    <source>
        <dbReference type="Proteomes" id="UP000199671"/>
    </source>
</evidence>
<evidence type="ECO:0000256" key="1">
    <source>
        <dbReference type="ARBA" id="ARBA00006484"/>
    </source>
</evidence>
<dbReference type="SUPFAM" id="SSF51735">
    <property type="entry name" value="NAD(P)-binding Rossmann-fold domains"/>
    <property type="match status" value="1"/>
</dbReference>
<dbReference type="EMBL" id="FNHU01000004">
    <property type="protein sequence ID" value="SDM59940.1"/>
    <property type="molecule type" value="Genomic_DNA"/>
</dbReference>
<gene>
    <name evidence="3" type="ORF">SAMN04487766_104124</name>
</gene>
<dbReference type="Pfam" id="PF00106">
    <property type="entry name" value="adh_short"/>
    <property type="match status" value="1"/>
</dbReference>
<proteinExistence type="inferred from homology"/>
<dbReference type="OrthoDB" id="9785826at2"/>
<sequence length="244" mass="25877">MTRVLVTGTSTGLGLGALGDLLDAGAQVVAHVRREEQLYEVRRALGTPVPGVVGDLADQAEVHRVAEQVADLGGVDAVIHNAGTMDERLVLPVNVVAPYLLTALVPAQRHVYLSSGMHRGARLNTDRLAGLDWTGARPTASYSDSKLLVTALAAAVGRLRPGTWANAVDPGWVPTRMGGAGAPDDLEAGHRTQAWLALGQDPRTRVSAYWHHMRAGQPDRRAADAEFQDRLLAALERATGTALV</sequence>
<dbReference type="PRINTS" id="PR00081">
    <property type="entry name" value="GDHRDH"/>
</dbReference>
<comment type="similarity">
    <text evidence="1">Belongs to the short-chain dehydrogenases/reductases (SDR) family.</text>
</comment>
<dbReference type="InterPro" id="IPR036291">
    <property type="entry name" value="NAD(P)-bd_dom_sf"/>
</dbReference>
<dbReference type="RefSeq" id="WP_092608941.1">
    <property type="nucleotide sequence ID" value="NZ_FNHU01000004.1"/>
</dbReference>
<dbReference type="Gene3D" id="3.40.50.720">
    <property type="entry name" value="NAD(P)-binding Rossmann-like Domain"/>
    <property type="match status" value="1"/>
</dbReference>
<dbReference type="AlphaFoldDB" id="A0A1G9UJ19"/>
<protein>
    <submittedName>
        <fullName evidence="3">NAD(P)-dependent dehydrogenase, short-chain alcohol dehydrogenase family</fullName>
    </submittedName>
</protein>
<dbReference type="PANTHER" id="PTHR24320">
    <property type="entry name" value="RETINOL DEHYDROGENASE"/>
    <property type="match status" value="1"/>
</dbReference>
<dbReference type="InterPro" id="IPR002347">
    <property type="entry name" value="SDR_fam"/>
</dbReference>
<reference evidence="3 4" key="1">
    <citation type="submission" date="2016-10" db="EMBL/GenBank/DDBJ databases">
        <authorList>
            <person name="de Groot N.N."/>
        </authorList>
    </citation>
    <scope>NUCLEOTIDE SEQUENCE [LARGE SCALE GENOMIC DNA]</scope>
    <source>
        <strain evidence="3 4">KPR-7B</strain>
    </source>
</reference>
<name>A0A1G9UJ19_9ACTO</name>
<evidence type="ECO:0000313" key="3">
    <source>
        <dbReference type="EMBL" id="SDM59940.1"/>
    </source>
</evidence>
<keyword evidence="2" id="KW-0560">Oxidoreductase</keyword>
<dbReference type="Proteomes" id="UP000199671">
    <property type="component" value="Unassembled WGS sequence"/>
</dbReference>
<accession>A0A1G9UJ19</accession>
<dbReference type="GO" id="GO:0016491">
    <property type="term" value="F:oxidoreductase activity"/>
    <property type="evidence" value="ECO:0007669"/>
    <property type="project" value="UniProtKB-KW"/>
</dbReference>
<dbReference type="PANTHER" id="PTHR24320:SF274">
    <property type="entry name" value="CHAIN DEHYDROGENASE, PUTATIVE (AFU_ORTHOLOGUE AFUA_4G00440)-RELATED"/>
    <property type="match status" value="1"/>
</dbReference>
<organism evidence="3 4">
    <name type="scientific">Actinomyces ruminicola</name>
    <dbReference type="NCBI Taxonomy" id="332524"/>
    <lineage>
        <taxon>Bacteria</taxon>
        <taxon>Bacillati</taxon>
        <taxon>Actinomycetota</taxon>
        <taxon>Actinomycetes</taxon>
        <taxon>Actinomycetales</taxon>
        <taxon>Actinomycetaceae</taxon>
        <taxon>Actinomyces</taxon>
    </lineage>
</organism>
<evidence type="ECO:0000256" key="2">
    <source>
        <dbReference type="ARBA" id="ARBA00023002"/>
    </source>
</evidence>